<evidence type="ECO:0000313" key="2">
    <source>
        <dbReference type="EMBL" id="GAA2529600.1"/>
    </source>
</evidence>
<protein>
    <recommendedName>
        <fullName evidence="1">PepSY domain-containing protein</fullName>
    </recommendedName>
</protein>
<proteinExistence type="predicted"/>
<dbReference type="Pfam" id="PF03413">
    <property type="entry name" value="PepSY"/>
    <property type="match status" value="1"/>
</dbReference>
<feature type="domain" description="PepSY" evidence="1">
    <location>
        <begin position="10"/>
        <end position="49"/>
    </location>
</feature>
<reference evidence="3" key="1">
    <citation type="journal article" date="2019" name="Int. J. Syst. Evol. Microbiol.">
        <title>The Global Catalogue of Microorganisms (GCM) 10K type strain sequencing project: providing services to taxonomists for standard genome sequencing and annotation.</title>
        <authorList>
            <consortium name="The Broad Institute Genomics Platform"/>
            <consortium name="The Broad Institute Genome Sequencing Center for Infectious Disease"/>
            <person name="Wu L."/>
            <person name="Ma J."/>
        </authorList>
    </citation>
    <scope>NUCLEOTIDE SEQUENCE [LARGE SCALE GENOMIC DNA]</scope>
    <source>
        <strain evidence="3">JCM 3367</strain>
    </source>
</reference>
<name>A0ABP6B2Z3_9ACTN</name>
<evidence type="ECO:0000313" key="3">
    <source>
        <dbReference type="Proteomes" id="UP001499978"/>
    </source>
</evidence>
<evidence type="ECO:0000259" key="1">
    <source>
        <dbReference type="Pfam" id="PF03413"/>
    </source>
</evidence>
<dbReference type="Gene3D" id="3.10.450.40">
    <property type="match status" value="1"/>
</dbReference>
<comment type="caution">
    <text evidence="2">The sequence shown here is derived from an EMBL/GenBank/DDBJ whole genome shotgun (WGS) entry which is preliminary data.</text>
</comment>
<dbReference type="EMBL" id="BAAARY010000017">
    <property type="protein sequence ID" value="GAA2529600.1"/>
    <property type="molecule type" value="Genomic_DNA"/>
</dbReference>
<dbReference type="InterPro" id="IPR025711">
    <property type="entry name" value="PepSY"/>
</dbReference>
<keyword evidence="3" id="KW-1185">Reference proteome</keyword>
<gene>
    <name evidence="2" type="ORF">GCM10010201_31080</name>
</gene>
<organism evidence="2 3">
    <name type="scientific">Pilimelia columellifera subsp. columellifera</name>
    <dbReference type="NCBI Taxonomy" id="706583"/>
    <lineage>
        <taxon>Bacteria</taxon>
        <taxon>Bacillati</taxon>
        <taxon>Actinomycetota</taxon>
        <taxon>Actinomycetes</taxon>
        <taxon>Micromonosporales</taxon>
        <taxon>Micromonosporaceae</taxon>
        <taxon>Pilimelia</taxon>
    </lineage>
</organism>
<sequence>MADAFPCARVTEAELDERGDGPIWEMKFDLGGREREVDVDADNGAVLGSD</sequence>
<dbReference type="Proteomes" id="UP001499978">
    <property type="component" value="Unassembled WGS sequence"/>
</dbReference>
<accession>A0ABP6B2Z3</accession>